<accession>A0ACC2Q915</accession>
<name>A0ACC2Q915_9NEOP</name>
<keyword evidence="2" id="KW-1185">Reference proteome</keyword>
<organism evidence="1 2">
    <name type="scientific">Mythimna loreyi</name>
    <dbReference type="NCBI Taxonomy" id="667449"/>
    <lineage>
        <taxon>Eukaryota</taxon>
        <taxon>Metazoa</taxon>
        <taxon>Ecdysozoa</taxon>
        <taxon>Arthropoda</taxon>
        <taxon>Hexapoda</taxon>
        <taxon>Insecta</taxon>
        <taxon>Pterygota</taxon>
        <taxon>Neoptera</taxon>
        <taxon>Endopterygota</taxon>
        <taxon>Lepidoptera</taxon>
        <taxon>Glossata</taxon>
        <taxon>Ditrysia</taxon>
        <taxon>Noctuoidea</taxon>
        <taxon>Noctuidae</taxon>
        <taxon>Noctuinae</taxon>
        <taxon>Hadenini</taxon>
        <taxon>Mythimna</taxon>
    </lineage>
</organism>
<sequence>MILFILLVLTSVHWTKQHLTYPINYCQLAAVCTHDHSMVCAATEDGCNRRTFLDQCDMYEYNCDFGARCRETYKQFCLGPDLDVRNPPPLSDHQPKPKNTATNNNAKHTMDNMAYEASNGNVIHTINFTATIMGNSATIMGNSATLTGNSVTIFGNSATINNVFTKNSDRTMVYAATNNHAYYTLDNTAFR</sequence>
<dbReference type="Proteomes" id="UP001231649">
    <property type="component" value="Chromosome 22"/>
</dbReference>
<protein>
    <submittedName>
        <fullName evidence="1">Uncharacterized protein</fullName>
    </submittedName>
</protein>
<reference evidence="1" key="1">
    <citation type="submission" date="2023-03" db="EMBL/GenBank/DDBJ databases">
        <title>Chromosome-level genomes of two armyworms, Mythimna separata and Mythimna loreyi, provide insights into the biosynthesis and reception of sex pheromones.</title>
        <authorList>
            <person name="Zhao H."/>
        </authorList>
    </citation>
    <scope>NUCLEOTIDE SEQUENCE</scope>
    <source>
        <strain evidence="1">BeijingLab</strain>
    </source>
</reference>
<gene>
    <name evidence="1" type="ORF">PYW08_008650</name>
</gene>
<evidence type="ECO:0000313" key="1">
    <source>
        <dbReference type="EMBL" id="KAJ8711696.1"/>
    </source>
</evidence>
<dbReference type="EMBL" id="CM056798">
    <property type="protein sequence ID" value="KAJ8711696.1"/>
    <property type="molecule type" value="Genomic_DNA"/>
</dbReference>
<proteinExistence type="predicted"/>
<evidence type="ECO:0000313" key="2">
    <source>
        <dbReference type="Proteomes" id="UP001231649"/>
    </source>
</evidence>
<comment type="caution">
    <text evidence="1">The sequence shown here is derived from an EMBL/GenBank/DDBJ whole genome shotgun (WGS) entry which is preliminary data.</text>
</comment>